<feature type="chain" id="PRO_5035312374" evidence="3">
    <location>
        <begin position="26"/>
        <end position="464"/>
    </location>
</feature>
<keyword evidence="2" id="KW-1133">Transmembrane helix</keyword>
<dbReference type="AlphaFoldDB" id="A0A8J8NUW7"/>
<dbReference type="EMBL" id="RRYP01007117">
    <property type="protein sequence ID" value="TNV80725.1"/>
    <property type="molecule type" value="Genomic_DNA"/>
</dbReference>
<keyword evidence="3" id="KW-0732">Signal</keyword>
<reference evidence="4" key="1">
    <citation type="submission" date="2019-06" db="EMBL/GenBank/DDBJ databases">
        <authorList>
            <person name="Zheng W."/>
        </authorList>
    </citation>
    <scope>NUCLEOTIDE SEQUENCE</scope>
    <source>
        <strain evidence="4">QDHG01</strain>
    </source>
</reference>
<keyword evidence="5" id="KW-1185">Reference proteome</keyword>
<keyword evidence="2" id="KW-0812">Transmembrane</keyword>
<evidence type="ECO:0000256" key="2">
    <source>
        <dbReference type="SAM" id="Phobius"/>
    </source>
</evidence>
<feature type="region of interest" description="Disordered" evidence="1">
    <location>
        <begin position="445"/>
        <end position="464"/>
    </location>
</feature>
<name>A0A8J8NUW7_HALGN</name>
<protein>
    <submittedName>
        <fullName evidence="4">Uncharacterized protein</fullName>
    </submittedName>
</protein>
<proteinExistence type="predicted"/>
<feature type="region of interest" description="Disordered" evidence="1">
    <location>
        <begin position="354"/>
        <end position="379"/>
    </location>
</feature>
<accession>A0A8J8NUW7</accession>
<comment type="caution">
    <text evidence="4">The sequence shown here is derived from an EMBL/GenBank/DDBJ whole genome shotgun (WGS) entry which is preliminary data.</text>
</comment>
<keyword evidence="2" id="KW-0472">Membrane</keyword>
<evidence type="ECO:0000313" key="5">
    <source>
        <dbReference type="Proteomes" id="UP000785679"/>
    </source>
</evidence>
<feature type="compositionally biased region" description="Polar residues" evidence="1">
    <location>
        <begin position="361"/>
        <end position="374"/>
    </location>
</feature>
<feature type="transmembrane region" description="Helical" evidence="2">
    <location>
        <begin position="300"/>
        <end position="321"/>
    </location>
</feature>
<evidence type="ECO:0000256" key="1">
    <source>
        <dbReference type="SAM" id="MobiDB-lite"/>
    </source>
</evidence>
<evidence type="ECO:0000313" key="4">
    <source>
        <dbReference type="EMBL" id="TNV80725.1"/>
    </source>
</evidence>
<feature type="region of interest" description="Disordered" evidence="1">
    <location>
        <begin position="41"/>
        <end position="118"/>
    </location>
</feature>
<feature type="compositionally biased region" description="Low complexity" evidence="1">
    <location>
        <begin position="87"/>
        <end position="100"/>
    </location>
</feature>
<sequence length="464" mass="50365">MTSIRNLVIITAAIATLLTFNTATGKSVSLDLNRFLQGETTITPTEEPVDNSTSVDNSTQPTDNTTIPSDNTTVPSDNTTVPSDNSTIPTDNTTVPTDNTTKPEDNSTLPTPPPSPEENFPEYSCYRCIYLDLFYDDRGCFRNNASRLNDMTIKTFPGCVNAGHSVVNNSYEYEIPDLRNSSFMLATACNVTNEEILIKLMNTQMDVNQMNSSVYTVDLPVDTLDAYLGTVCGANGDCRPSSAGKGFEQYETSYQENVTVWMICLGNPVLNTTLTISAAFMRNWTAPLEEDSDEGLSKGGIAGIVIACIVVFLFIVGLFVCKGREWFWKNKTQSLPDESPRTGDLERRETGLAASNEIGHQPSNQVSGQVSPSKDLTRQPLSGLLDSEQLGHSSAHQNADLNATGQHLLSGKQSHEAGPDHSAGILPSIIVNKEGAAKEWNALDHEQHLSGPGSERALASKRNE</sequence>
<feature type="compositionally biased region" description="Polar residues" evidence="1">
    <location>
        <begin position="41"/>
        <end position="86"/>
    </location>
</feature>
<evidence type="ECO:0000256" key="3">
    <source>
        <dbReference type="SAM" id="SignalP"/>
    </source>
</evidence>
<organism evidence="4 5">
    <name type="scientific">Halteria grandinella</name>
    <dbReference type="NCBI Taxonomy" id="5974"/>
    <lineage>
        <taxon>Eukaryota</taxon>
        <taxon>Sar</taxon>
        <taxon>Alveolata</taxon>
        <taxon>Ciliophora</taxon>
        <taxon>Intramacronucleata</taxon>
        <taxon>Spirotrichea</taxon>
        <taxon>Stichotrichia</taxon>
        <taxon>Sporadotrichida</taxon>
        <taxon>Halteriidae</taxon>
        <taxon>Halteria</taxon>
    </lineage>
</organism>
<feature type="signal peptide" evidence="3">
    <location>
        <begin position="1"/>
        <end position="25"/>
    </location>
</feature>
<gene>
    <name evidence="4" type="ORF">FGO68_gene10576</name>
</gene>
<dbReference type="Proteomes" id="UP000785679">
    <property type="component" value="Unassembled WGS sequence"/>
</dbReference>